<dbReference type="Proteomes" id="UP000315496">
    <property type="component" value="Chromosome 4"/>
</dbReference>
<evidence type="ECO:0000313" key="1">
    <source>
        <dbReference type="EMBL" id="TNJ27082.1"/>
    </source>
</evidence>
<sequence>MDEDDVKALLSLIGEKDSGIPGLSPSVCVGLQEVQLEQLFSLTRALMAICPSSLGEIRGALITLSSMDRNQEPQSQSQPQIALERPYLEEVMKYLTVLFELPSMPLALLLGRLTCGYLSSVPRNPPLIFLNLIILLDLLLESEGEPFPSTVIELSGSLLTSLIQSTPYSTLEALIVTIRTILLHCDATVQALIIVTPPKRLKKLLQLSQRAYDLVRRSLSDSQACEQFISQRLKTLSGRFMKLFERPLLGHERPLPPPDVHRYNKRGGRRFRKYRKPVLIAPIERLEYNDQIIDNLA</sequence>
<dbReference type="AlphaFoldDB" id="A0A4Z1SMX7"/>
<reference evidence="1 2" key="1">
    <citation type="submission" date="2019-05" db="EMBL/GenBank/DDBJ databases">
        <title>The compact genome of Giardia muris reveals important steps in the evolution of intestinal protozoan parasites.</title>
        <authorList>
            <person name="Xu F."/>
            <person name="Jimenez-Gonzalez A."/>
            <person name="Einarsson E."/>
            <person name="Astvaldsson A."/>
            <person name="Peirasmaki D."/>
            <person name="Eckmann L."/>
            <person name="Andersson J.O."/>
            <person name="Svard S.G."/>
            <person name="Jerlstrom-Hultqvist J."/>
        </authorList>
    </citation>
    <scope>NUCLEOTIDE SEQUENCE [LARGE SCALE GENOMIC DNA]</scope>
    <source>
        <strain evidence="1 2">Roberts-Thomson</strain>
    </source>
</reference>
<proteinExistence type="predicted"/>
<name>A0A4Z1SMX7_GIAMU</name>
<gene>
    <name evidence="1" type="ORF">GMRT_10060</name>
</gene>
<comment type="caution">
    <text evidence="1">The sequence shown here is derived from an EMBL/GenBank/DDBJ whole genome shotgun (WGS) entry which is preliminary data.</text>
</comment>
<dbReference type="VEuPathDB" id="GiardiaDB:GMRT_10060"/>
<protein>
    <submittedName>
        <fullName evidence="1">Uncharacterized protein</fullName>
    </submittedName>
</protein>
<keyword evidence="2" id="KW-1185">Reference proteome</keyword>
<organism evidence="1 2">
    <name type="scientific">Giardia muris</name>
    <dbReference type="NCBI Taxonomy" id="5742"/>
    <lineage>
        <taxon>Eukaryota</taxon>
        <taxon>Metamonada</taxon>
        <taxon>Diplomonadida</taxon>
        <taxon>Hexamitidae</taxon>
        <taxon>Giardiinae</taxon>
        <taxon>Giardia</taxon>
    </lineage>
</organism>
<dbReference type="EMBL" id="VDLU01000004">
    <property type="protein sequence ID" value="TNJ27082.1"/>
    <property type="molecule type" value="Genomic_DNA"/>
</dbReference>
<accession>A0A4Z1SMX7</accession>
<evidence type="ECO:0000313" key="2">
    <source>
        <dbReference type="Proteomes" id="UP000315496"/>
    </source>
</evidence>